<evidence type="ECO:0000313" key="1">
    <source>
        <dbReference type="EMBL" id="KAK7081931.1"/>
    </source>
</evidence>
<evidence type="ECO:0000313" key="2">
    <source>
        <dbReference type="Proteomes" id="UP001381693"/>
    </source>
</evidence>
<name>A0AAN8XD25_HALRR</name>
<dbReference type="AlphaFoldDB" id="A0AAN8XD25"/>
<gene>
    <name evidence="1" type="ORF">SK128_006985</name>
</gene>
<reference evidence="1 2" key="1">
    <citation type="submission" date="2023-11" db="EMBL/GenBank/DDBJ databases">
        <title>Halocaridina rubra genome assembly.</title>
        <authorList>
            <person name="Smith C."/>
        </authorList>
    </citation>
    <scope>NUCLEOTIDE SEQUENCE [LARGE SCALE GENOMIC DNA]</scope>
    <source>
        <strain evidence="1">EP-1</strain>
        <tissue evidence="1">Whole</tissue>
    </source>
</reference>
<proteinExistence type="predicted"/>
<protein>
    <submittedName>
        <fullName evidence="1">Uncharacterized protein</fullName>
    </submittedName>
</protein>
<sequence length="61" mass="7327">LLRSVRYLAARKQYTSPNWLKFVLRIKPSAYALLWHYHLIRLPQADSAKYCAYVVFTLWPE</sequence>
<accession>A0AAN8XD25</accession>
<feature type="non-terminal residue" evidence="1">
    <location>
        <position position="1"/>
    </location>
</feature>
<keyword evidence="2" id="KW-1185">Reference proteome</keyword>
<comment type="caution">
    <text evidence="1">The sequence shown here is derived from an EMBL/GenBank/DDBJ whole genome shotgun (WGS) entry which is preliminary data.</text>
</comment>
<dbReference type="EMBL" id="JAXCGZ010004336">
    <property type="protein sequence ID" value="KAK7081931.1"/>
    <property type="molecule type" value="Genomic_DNA"/>
</dbReference>
<organism evidence="1 2">
    <name type="scientific">Halocaridina rubra</name>
    <name type="common">Hawaiian red shrimp</name>
    <dbReference type="NCBI Taxonomy" id="373956"/>
    <lineage>
        <taxon>Eukaryota</taxon>
        <taxon>Metazoa</taxon>
        <taxon>Ecdysozoa</taxon>
        <taxon>Arthropoda</taxon>
        <taxon>Crustacea</taxon>
        <taxon>Multicrustacea</taxon>
        <taxon>Malacostraca</taxon>
        <taxon>Eumalacostraca</taxon>
        <taxon>Eucarida</taxon>
        <taxon>Decapoda</taxon>
        <taxon>Pleocyemata</taxon>
        <taxon>Caridea</taxon>
        <taxon>Atyoidea</taxon>
        <taxon>Atyidae</taxon>
        <taxon>Halocaridina</taxon>
    </lineage>
</organism>
<dbReference type="Proteomes" id="UP001381693">
    <property type="component" value="Unassembled WGS sequence"/>
</dbReference>